<dbReference type="PANTHER" id="PTHR45706:SF5">
    <property type="entry name" value="TYROSINE-PROTEIN PHOSPHATASE NON-RECEPTOR TYPE 3"/>
    <property type="match status" value="1"/>
</dbReference>
<dbReference type="PROSITE" id="PS50055">
    <property type="entry name" value="TYR_PHOSPHATASE_PTP"/>
    <property type="match status" value="1"/>
</dbReference>
<dbReference type="InterPro" id="IPR000299">
    <property type="entry name" value="FERM_domain"/>
</dbReference>
<feature type="region of interest" description="Disordered" evidence="7">
    <location>
        <begin position="157"/>
        <end position="189"/>
    </location>
</feature>
<dbReference type="Pfam" id="PF00595">
    <property type="entry name" value="PDZ"/>
    <property type="match status" value="1"/>
</dbReference>
<evidence type="ECO:0000256" key="1">
    <source>
        <dbReference type="ARBA" id="ARBA00004245"/>
    </source>
</evidence>
<evidence type="ECO:0000259" key="8">
    <source>
        <dbReference type="PROSITE" id="PS50055"/>
    </source>
</evidence>
<dbReference type="InterPro" id="IPR001478">
    <property type="entry name" value="PDZ"/>
</dbReference>
<evidence type="ECO:0000256" key="7">
    <source>
        <dbReference type="SAM" id="MobiDB-lite"/>
    </source>
</evidence>
<dbReference type="Gene3D" id="2.30.29.30">
    <property type="entry name" value="Pleckstrin-homology domain (PH domain)/Phosphotyrosine-binding domain (PTB)"/>
    <property type="match status" value="1"/>
</dbReference>
<dbReference type="GO" id="GO:0005856">
    <property type="term" value="C:cytoskeleton"/>
    <property type="evidence" value="ECO:0007669"/>
    <property type="project" value="UniProtKB-SubCell"/>
</dbReference>
<dbReference type="PROSITE" id="PS50056">
    <property type="entry name" value="TYR_PHOSPHATASE_2"/>
    <property type="match status" value="1"/>
</dbReference>
<dbReference type="EMBL" id="SCEB01214236">
    <property type="protein sequence ID" value="RXM36463.1"/>
    <property type="molecule type" value="Genomic_DNA"/>
</dbReference>
<dbReference type="InterPro" id="IPR003595">
    <property type="entry name" value="Tyr_Pase_cat"/>
</dbReference>
<evidence type="ECO:0000313" key="13">
    <source>
        <dbReference type="Proteomes" id="UP000289886"/>
    </source>
</evidence>
<dbReference type="InterPro" id="IPR016130">
    <property type="entry name" value="Tyr_Pase_AS"/>
</dbReference>
<feature type="domain" description="Tyrosine specific protein phosphatases" evidence="9">
    <location>
        <begin position="605"/>
        <end position="678"/>
    </location>
</feature>
<dbReference type="InterPro" id="IPR042566">
    <property type="entry name" value="L1_C"/>
</dbReference>
<proteinExistence type="inferred from homology"/>
<dbReference type="Gene3D" id="3.30.70.1820">
    <property type="entry name" value="L1 transposable element, RRM domain"/>
    <property type="match status" value="1"/>
</dbReference>
<keyword evidence="5" id="KW-0904">Protein phosphatase</keyword>
<dbReference type="InterPro" id="IPR000387">
    <property type="entry name" value="Tyr_Pase_dom"/>
</dbReference>
<dbReference type="SUPFAM" id="SSF50156">
    <property type="entry name" value="PDZ domain-like"/>
    <property type="match status" value="1"/>
</dbReference>
<dbReference type="SMART" id="SM01196">
    <property type="entry name" value="FERM_C"/>
    <property type="match status" value="1"/>
</dbReference>
<dbReference type="GO" id="GO:0005737">
    <property type="term" value="C:cytoplasm"/>
    <property type="evidence" value="ECO:0007669"/>
    <property type="project" value="TreeGrafter"/>
</dbReference>
<gene>
    <name evidence="12" type="ORF">EOD39_3504</name>
</gene>
<feature type="compositionally biased region" description="Polar residues" evidence="7">
    <location>
        <begin position="237"/>
        <end position="249"/>
    </location>
</feature>
<reference evidence="12 13" key="1">
    <citation type="submission" date="2019-01" db="EMBL/GenBank/DDBJ databases">
        <title>Draft Genome and Complete Hox-Cluster Characterization of the Sterlet Sturgeon (Acipenser ruthenus).</title>
        <authorList>
            <person name="Wei Q."/>
        </authorList>
    </citation>
    <scope>NUCLEOTIDE SEQUENCE [LARGE SCALE GENOMIC DNA]</scope>
    <source>
        <strain evidence="12">WHYD16114868_AA</strain>
        <tissue evidence="12">Blood</tissue>
    </source>
</reference>
<feature type="domain" description="PDZ" evidence="11">
    <location>
        <begin position="294"/>
        <end position="366"/>
    </location>
</feature>
<dbReference type="PROSITE" id="PS50057">
    <property type="entry name" value="FERM_3"/>
    <property type="match status" value="1"/>
</dbReference>
<feature type="region of interest" description="Disordered" evidence="7">
    <location>
        <begin position="206"/>
        <end position="255"/>
    </location>
</feature>
<evidence type="ECO:0000256" key="6">
    <source>
        <dbReference type="ARBA" id="ARBA00023212"/>
    </source>
</evidence>
<dbReference type="InterPro" id="IPR036034">
    <property type="entry name" value="PDZ_sf"/>
</dbReference>
<feature type="compositionally biased region" description="Basic residues" evidence="7">
    <location>
        <begin position="172"/>
        <end position="183"/>
    </location>
</feature>
<comment type="subcellular location">
    <subcellularLocation>
        <location evidence="1">Cytoplasm</location>
        <location evidence="1">Cytoskeleton</location>
    </subcellularLocation>
</comment>
<dbReference type="CDD" id="cd14600">
    <property type="entry name" value="PTPc-N3"/>
    <property type="match status" value="1"/>
</dbReference>
<sequence>MQGCQAVSQTQVCSEWNTIYGTTCPRAFLRHFYFLQLKNDILEGRVNIMKISFKRKRFFIQLRQKHGETREHNVAFSMLNYRACKNLWKSCVEHHTFFQAKRSVPRVKKLLSHNWTLGYKNPAKSINNQFCRKVIGGMVWNPVLRKSLSVEYLETKSLPSRSPPMTPNWRSPRLRHENRKPRHSSVDNLASEMTYITETEDVFYTYKEPPSSKDSDTESSQNHSPCRNHSLPPSPNGVGTQAQVNNRLSGTHPLDGVDKQFLASYDNTMRANNTDGDCQYYCDNNELIDAELLLLRITPDEEGRFGFNVKGGVDQKMPLVISRVSPDSPADLCTPKLLEGDQIVLINGRDISEHTHDQVVMFIKASRESHTKELALLVRRKVVKLHVEQMLEDEMDVSLPGDSILSTYPQYGTLEESMQQLKRGLESGTVLNQFEQLYRKKPGMTILCAKLPQNMDKNRYKDVLPYDNTRVALLEGEEDDYINANFVNMEIPSAGIVNKYVASQGPLPHTCSHFWQAVWEQHCAVIVMLTTLTERGKPKCHQYWPDPPEVKEYGNFQVCCHSEDCNIAYVFRELTVTNTETGEERSVTHLQYVAWPDHGVPDDPTDFLDFVNSVRQKRVENEPLFVHCSAGIGRTGVLVTMETSVELIEKNQPVYPLDIVRTMRDQRAMMVQTVGQYRFVCEAILRVYEEGLTKLQDSTINHNKNAITSCEAKMADLEDRARRNNLHLVGLKEGDEGSDPIEFLMKSLPLWFPSLSGRAIEIMRAHRIYSNQDKTRENLCTLIFNLLKYSDRQAILHAARKDSSRSVAGNIRFFPNFSNLKAQRRKAFSDPIGFTHSRGLQVFLFYPAVVKIHHDSAIHLFHAFLDSPGITVPP</sequence>
<dbReference type="Proteomes" id="UP000289886">
    <property type="component" value="Unassembled WGS sequence"/>
</dbReference>
<dbReference type="SUPFAM" id="SSF50729">
    <property type="entry name" value="PH domain-like"/>
    <property type="match status" value="1"/>
</dbReference>
<keyword evidence="13" id="KW-1185">Reference proteome</keyword>
<dbReference type="PANTHER" id="PTHR45706">
    <property type="entry name" value="TYROSINE-PROTEIN PHOSPHATASE"/>
    <property type="match status" value="1"/>
</dbReference>
<dbReference type="Gene3D" id="3.90.190.10">
    <property type="entry name" value="Protein tyrosine phosphatase superfamily"/>
    <property type="match status" value="1"/>
</dbReference>
<evidence type="ECO:0000256" key="5">
    <source>
        <dbReference type="ARBA" id="ARBA00022912"/>
    </source>
</evidence>
<dbReference type="InterPro" id="IPR029021">
    <property type="entry name" value="Prot-tyrosine_phosphatase-like"/>
</dbReference>
<evidence type="ECO:0000259" key="10">
    <source>
        <dbReference type="PROSITE" id="PS50057"/>
    </source>
</evidence>
<evidence type="ECO:0000256" key="2">
    <source>
        <dbReference type="ARBA" id="ARBA00009649"/>
    </source>
</evidence>
<evidence type="ECO:0000259" key="11">
    <source>
        <dbReference type="PROSITE" id="PS50106"/>
    </source>
</evidence>
<organism evidence="12 13">
    <name type="scientific">Acipenser ruthenus</name>
    <name type="common">Sterlet sturgeon</name>
    <dbReference type="NCBI Taxonomy" id="7906"/>
    <lineage>
        <taxon>Eukaryota</taxon>
        <taxon>Metazoa</taxon>
        <taxon>Chordata</taxon>
        <taxon>Craniata</taxon>
        <taxon>Vertebrata</taxon>
        <taxon>Euteleostomi</taxon>
        <taxon>Actinopterygii</taxon>
        <taxon>Chondrostei</taxon>
        <taxon>Acipenseriformes</taxon>
        <taxon>Acipenseridae</taxon>
        <taxon>Acipenser</taxon>
    </lineage>
</organism>
<dbReference type="PROSITE" id="PS50106">
    <property type="entry name" value="PDZ"/>
    <property type="match status" value="1"/>
</dbReference>
<keyword evidence="5" id="KW-0378">Hydrolase</keyword>
<protein>
    <recommendedName>
        <fullName evidence="3">protein-tyrosine-phosphatase</fullName>
        <ecNumber evidence="3">3.1.3.48</ecNumber>
    </recommendedName>
</protein>
<dbReference type="SUPFAM" id="SSF52799">
    <property type="entry name" value="(Phosphotyrosine protein) phosphatases II"/>
    <property type="match status" value="1"/>
</dbReference>
<evidence type="ECO:0000256" key="3">
    <source>
        <dbReference type="ARBA" id="ARBA00013064"/>
    </source>
</evidence>
<dbReference type="CDD" id="cd06706">
    <property type="entry name" value="PDZ_PTPN3-4-like"/>
    <property type="match status" value="1"/>
</dbReference>
<dbReference type="FunFam" id="2.30.42.10:FF:000045">
    <property type="entry name" value="Tyrosine-protein phosphatase non-receptor type"/>
    <property type="match status" value="1"/>
</dbReference>
<keyword evidence="6" id="KW-0206">Cytoskeleton</keyword>
<dbReference type="SMART" id="SM00404">
    <property type="entry name" value="PTPc_motif"/>
    <property type="match status" value="1"/>
</dbReference>
<feature type="domain" description="Tyrosine-protein phosphatase" evidence="8">
    <location>
        <begin position="430"/>
        <end position="687"/>
    </location>
</feature>
<dbReference type="InterPro" id="IPR000242">
    <property type="entry name" value="PTP_cat"/>
</dbReference>
<dbReference type="Pfam" id="PF09380">
    <property type="entry name" value="FERM_C"/>
    <property type="match status" value="1"/>
</dbReference>
<keyword evidence="12" id="KW-0675">Receptor</keyword>
<comment type="similarity">
    <text evidence="2">Belongs to the protein-tyrosine phosphatase family. Non-receptor class subfamily.</text>
</comment>
<evidence type="ECO:0000256" key="4">
    <source>
        <dbReference type="ARBA" id="ARBA00022490"/>
    </source>
</evidence>
<keyword evidence="4" id="KW-0963">Cytoplasm</keyword>
<accession>A0A444UMS4</accession>
<dbReference type="Gene3D" id="3.30.250.20">
    <property type="entry name" value="L1 transposable element, C-terminal domain"/>
    <property type="match status" value="1"/>
</dbReference>
<comment type="caution">
    <text evidence="12">The sequence shown here is derived from an EMBL/GenBank/DDBJ whole genome shotgun (WGS) entry which is preliminary data.</text>
</comment>
<dbReference type="GO" id="GO:0004725">
    <property type="term" value="F:protein tyrosine phosphatase activity"/>
    <property type="evidence" value="ECO:0007669"/>
    <property type="project" value="UniProtKB-EC"/>
</dbReference>
<dbReference type="GO" id="GO:0009898">
    <property type="term" value="C:cytoplasmic side of plasma membrane"/>
    <property type="evidence" value="ECO:0007669"/>
    <property type="project" value="TreeGrafter"/>
</dbReference>
<evidence type="ECO:0000259" key="9">
    <source>
        <dbReference type="PROSITE" id="PS50056"/>
    </source>
</evidence>
<dbReference type="SMART" id="SM00228">
    <property type="entry name" value="PDZ"/>
    <property type="match status" value="1"/>
</dbReference>
<dbReference type="FunFam" id="3.90.190.10:FF:000023">
    <property type="entry name" value="Tyrosine-protein phosphatase non-receptor type"/>
    <property type="match status" value="1"/>
</dbReference>
<feature type="compositionally biased region" description="Polar residues" evidence="7">
    <location>
        <begin position="218"/>
        <end position="227"/>
    </location>
</feature>
<dbReference type="AlphaFoldDB" id="A0A444UMS4"/>
<dbReference type="InterPro" id="IPR018980">
    <property type="entry name" value="FERM_PH-like_C"/>
</dbReference>
<dbReference type="SMART" id="SM00194">
    <property type="entry name" value="PTPc"/>
    <property type="match status" value="1"/>
</dbReference>
<dbReference type="PROSITE" id="PS00383">
    <property type="entry name" value="TYR_PHOSPHATASE_1"/>
    <property type="match status" value="1"/>
</dbReference>
<dbReference type="Gene3D" id="2.30.42.10">
    <property type="match status" value="1"/>
</dbReference>
<dbReference type="PRINTS" id="PR00700">
    <property type="entry name" value="PRTYPHPHTASE"/>
</dbReference>
<dbReference type="InterPro" id="IPR011993">
    <property type="entry name" value="PH-like_dom_sf"/>
</dbReference>
<dbReference type="Pfam" id="PF00102">
    <property type="entry name" value="Y_phosphatase"/>
    <property type="match status" value="1"/>
</dbReference>
<name>A0A444UMS4_ACIRT</name>
<dbReference type="EC" id="3.1.3.48" evidence="3"/>
<feature type="domain" description="FERM" evidence="10">
    <location>
        <begin position="1"/>
        <end position="102"/>
    </location>
</feature>
<evidence type="ECO:0000313" key="12">
    <source>
        <dbReference type="EMBL" id="RXM36463.1"/>
    </source>
</evidence>